<accession>A0A518DGY3</accession>
<evidence type="ECO:0000313" key="3">
    <source>
        <dbReference type="Proteomes" id="UP000317429"/>
    </source>
</evidence>
<reference evidence="2 3" key="1">
    <citation type="submission" date="2019-02" db="EMBL/GenBank/DDBJ databases">
        <title>Deep-cultivation of Planctomycetes and their phenomic and genomic characterization uncovers novel biology.</title>
        <authorList>
            <person name="Wiegand S."/>
            <person name="Jogler M."/>
            <person name="Boedeker C."/>
            <person name="Pinto D."/>
            <person name="Vollmers J."/>
            <person name="Rivas-Marin E."/>
            <person name="Kohn T."/>
            <person name="Peeters S.H."/>
            <person name="Heuer A."/>
            <person name="Rast P."/>
            <person name="Oberbeckmann S."/>
            <person name="Bunk B."/>
            <person name="Jeske O."/>
            <person name="Meyerdierks A."/>
            <person name="Storesund J.E."/>
            <person name="Kallscheuer N."/>
            <person name="Luecker S."/>
            <person name="Lage O.M."/>
            <person name="Pohl T."/>
            <person name="Merkel B.J."/>
            <person name="Hornburger P."/>
            <person name="Mueller R.-W."/>
            <person name="Bruemmer F."/>
            <person name="Labrenz M."/>
            <person name="Spormann A.M."/>
            <person name="Op den Camp H."/>
            <person name="Overmann J."/>
            <person name="Amann R."/>
            <person name="Jetten M.S.M."/>
            <person name="Mascher T."/>
            <person name="Medema M.H."/>
            <person name="Devos D.P."/>
            <person name="Kaster A.-K."/>
            <person name="Ovreas L."/>
            <person name="Rohde M."/>
            <person name="Galperin M.Y."/>
            <person name="Jogler C."/>
        </authorList>
    </citation>
    <scope>NUCLEOTIDE SEQUENCE [LARGE SCALE GENOMIC DNA]</scope>
    <source>
        <strain evidence="2 3">Pla175</strain>
    </source>
</reference>
<sequence length="125" mass="12952" precursor="true">MQKVIVASPLHCAAAALTMIVTSGCGAAITPTSDPVQVTIKVTAKGQPVKNVAMTLQPLVGGGQAVGDVVNGQLVASVVPGTYTYYVDRGKQPADLKAIPEAYRTGALDRRLEIKQAGTYEVSLN</sequence>
<protein>
    <submittedName>
        <fullName evidence="2">Uncharacterized protein</fullName>
    </submittedName>
</protein>
<dbReference type="Proteomes" id="UP000317429">
    <property type="component" value="Chromosome"/>
</dbReference>
<keyword evidence="3" id="KW-1185">Reference proteome</keyword>
<evidence type="ECO:0000313" key="2">
    <source>
        <dbReference type="EMBL" id="QDU90726.1"/>
    </source>
</evidence>
<name>A0A518DGY3_9BACT</name>
<proteinExistence type="predicted"/>
<dbReference type="RefSeq" id="WP_145289797.1">
    <property type="nucleotide sequence ID" value="NZ_CP036291.1"/>
</dbReference>
<organism evidence="2 3">
    <name type="scientific">Pirellulimonas nuda</name>
    <dbReference type="NCBI Taxonomy" id="2528009"/>
    <lineage>
        <taxon>Bacteria</taxon>
        <taxon>Pseudomonadati</taxon>
        <taxon>Planctomycetota</taxon>
        <taxon>Planctomycetia</taxon>
        <taxon>Pirellulales</taxon>
        <taxon>Lacipirellulaceae</taxon>
        <taxon>Pirellulimonas</taxon>
    </lineage>
</organism>
<feature type="chain" id="PRO_5022187093" evidence="1">
    <location>
        <begin position="28"/>
        <end position="125"/>
    </location>
</feature>
<keyword evidence="1" id="KW-0732">Signal</keyword>
<dbReference type="EMBL" id="CP036291">
    <property type="protein sequence ID" value="QDU90726.1"/>
    <property type="molecule type" value="Genomic_DNA"/>
</dbReference>
<feature type="signal peptide" evidence="1">
    <location>
        <begin position="1"/>
        <end position="27"/>
    </location>
</feature>
<dbReference type="AlphaFoldDB" id="A0A518DGY3"/>
<dbReference type="PROSITE" id="PS51257">
    <property type="entry name" value="PROKAR_LIPOPROTEIN"/>
    <property type="match status" value="1"/>
</dbReference>
<dbReference type="KEGG" id="pnd:Pla175_41370"/>
<gene>
    <name evidence="2" type="ORF">Pla175_41370</name>
</gene>
<evidence type="ECO:0000256" key="1">
    <source>
        <dbReference type="SAM" id="SignalP"/>
    </source>
</evidence>